<dbReference type="Proteomes" id="UP001162030">
    <property type="component" value="Chromosome"/>
</dbReference>
<gene>
    <name evidence="1" type="ORF">MSZNOR_3308</name>
</gene>
<accession>A0ABN8X865</accession>
<organism evidence="1 2">
    <name type="scientific">Methylocaldum szegediense</name>
    <dbReference type="NCBI Taxonomy" id="73780"/>
    <lineage>
        <taxon>Bacteria</taxon>
        <taxon>Pseudomonadati</taxon>
        <taxon>Pseudomonadota</taxon>
        <taxon>Gammaproteobacteria</taxon>
        <taxon>Methylococcales</taxon>
        <taxon>Methylococcaceae</taxon>
        <taxon>Methylocaldum</taxon>
    </lineage>
</organism>
<keyword evidence="2" id="KW-1185">Reference proteome</keyword>
<reference evidence="1 2" key="1">
    <citation type="submission" date="2023-03" db="EMBL/GenBank/DDBJ databases">
        <authorList>
            <person name="Pearce D."/>
        </authorList>
    </citation>
    <scope>NUCLEOTIDE SEQUENCE [LARGE SCALE GENOMIC DNA]</scope>
    <source>
        <strain evidence="1">Msz</strain>
    </source>
</reference>
<dbReference type="RefSeq" id="WP_317963315.1">
    <property type="nucleotide sequence ID" value="NZ_OX458333.1"/>
</dbReference>
<evidence type="ECO:0000313" key="2">
    <source>
        <dbReference type="Proteomes" id="UP001162030"/>
    </source>
</evidence>
<name>A0ABN8X865_9GAMM</name>
<evidence type="ECO:0000313" key="1">
    <source>
        <dbReference type="EMBL" id="CAI8894332.1"/>
    </source>
</evidence>
<protein>
    <submittedName>
        <fullName evidence="1">Uncharacterized protein</fullName>
    </submittedName>
</protein>
<sequence length="88" mass="9825">MSNNRLLDGIVAGPGLVPATVFPVPGDRVKVLPNLAGFALRLPWACTVIRPIRLRFSRGLAWFSPDLNSLALMLSRIPRRFSRTRNRT</sequence>
<dbReference type="EMBL" id="OX458333">
    <property type="protein sequence ID" value="CAI8894332.1"/>
    <property type="molecule type" value="Genomic_DNA"/>
</dbReference>
<proteinExistence type="predicted"/>